<comment type="catalytic activity">
    <reaction evidence="12">
        <text>L-threonyl-[protein] + ATP = O-phospho-L-threonyl-[protein] + ADP + H(+)</text>
        <dbReference type="Rhea" id="RHEA:46608"/>
        <dbReference type="Rhea" id="RHEA-COMP:11060"/>
        <dbReference type="Rhea" id="RHEA-COMP:11605"/>
        <dbReference type="ChEBI" id="CHEBI:15378"/>
        <dbReference type="ChEBI" id="CHEBI:30013"/>
        <dbReference type="ChEBI" id="CHEBI:30616"/>
        <dbReference type="ChEBI" id="CHEBI:61977"/>
        <dbReference type="ChEBI" id="CHEBI:456216"/>
        <dbReference type="EC" id="2.7.11.1"/>
    </reaction>
</comment>
<feature type="domain" description="C2H2-type" evidence="18">
    <location>
        <begin position="44"/>
        <end position="73"/>
    </location>
</feature>
<feature type="compositionally biased region" description="Polar residues" evidence="16">
    <location>
        <begin position="125"/>
        <end position="134"/>
    </location>
</feature>
<dbReference type="InterPro" id="IPR011009">
    <property type="entry name" value="Kinase-like_dom_sf"/>
</dbReference>
<feature type="compositionally biased region" description="Basic and acidic residues" evidence="16">
    <location>
        <begin position="89"/>
        <end position="99"/>
    </location>
</feature>
<dbReference type="PROSITE" id="PS00028">
    <property type="entry name" value="ZINC_FINGER_C2H2_1"/>
    <property type="match status" value="1"/>
</dbReference>
<dbReference type="Gene3D" id="3.30.200.20">
    <property type="entry name" value="Phosphorylase Kinase, domain 1"/>
    <property type="match status" value="1"/>
</dbReference>
<dbReference type="SUPFAM" id="SSF56112">
    <property type="entry name" value="Protein kinase-like (PK-like)"/>
    <property type="match status" value="1"/>
</dbReference>
<dbReference type="SUPFAM" id="SSF57667">
    <property type="entry name" value="beta-beta-alpha zinc fingers"/>
    <property type="match status" value="1"/>
</dbReference>
<evidence type="ECO:0000259" key="19">
    <source>
        <dbReference type="PROSITE" id="PS51285"/>
    </source>
</evidence>
<keyword evidence="21" id="KW-1185">Reference proteome</keyword>
<keyword evidence="2" id="KW-0723">Serine/threonine-protein kinase</keyword>
<evidence type="ECO:0000313" key="21">
    <source>
        <dbReference type="Proteomes" id="UP001140074"/>
    </source>
</evidence>
<dbReference type="InterPro" id="IPR050839">
    <property type="entry name" value="Rho-assoc_Ser/Thr_Kinase"/>
</dbReference>
<dbReference type="Proteomes" id="UP001140074">
    <property type="component" value="Unassembled WGS sequence"/>
</dbReference>
<evidence type="ECO:0000256" key="5">
    <source>
        <dbReference type="ARBA" id="ARBA00022723"/>
    </source>
</evidence>
<evidence type="ECO:0000313" key="20">
    <source>
        <dbReference type="EMBL" id="KAJ2863942.1"/>
    </source>
</evidence>
<feature type="compositionally biased region" description="Polar residues" evidence="16">
    <location>
        <begin position="2005"/>
        <end position="2014"/>
    </location>
</feature>
<evidence type="ECO:0000259" key="18">
    <source>
        <dbReference type="PROSITE" id="PS50157"/>
    </source>
</evidence>
<dbReference type="Gene3D" id="3.30.160.60">
    <property type="entry name" value="Classic Zinc Finger"/>
    <property type="match status" value="2"/>
</dbReference>
<organism evidence="20 21">
    <name type="scientific">Coemansia aciculifera</name>
    <dbReference type="NCBI Taxonomy" id="417176"/>
    <lineage>
        <taxon>Eukaryota</taxon>
        <taxon>Fungi</taxon>
        <taxon>Fungi incertae sedis</taxon>
        <taxon>Zoopagomycota</taxon>
        <taxon>Kickxellomycotina</taxon>
        <taxon>Kickxellomycetes</taxon>
        <taxon>Kickxellales</taxon>
        <taxon>Kickxellaceae</taxon>
        <taxon>Coemansia</taxon>
    </lineage>
</organism>
<feature type="compositionally biased region" description="Low complexity" evidence="16">
    <location>
        <begin position="303"/>
        <end position="316"/>
    </location>
</feature>
<evidence type="ECO:0000256" key="12">
    <source>
        <dbReference type="ARBA" id="ARBA00047899"/>
    </source>
</evidence>
<dbReference type="GO" id="GO:0004674">
    <property type="term" value="F:protein serine/threonine kinase activity"/>
    <property type="evidence" value="ECO:0007669"/>
    <property type="project" value="UniProtKB-KW"/>
</dbReference>
<keyword evidence="3" id="KW-0597">Phosphoprotein</keyword>
<feature type="coiled-coil region" evidence="15">
    <location>
        <begin position="1632"/>
        <end position="1694"/>
    </location>
</feature>
<feature type="compositionally biased region" description="Acidic residues" evidence="16">
    <location>
        <begin position="898"/>
        <end position="927"/>
    </location>
</feature>
<feature type="domain" description="Protein kinase" evidence="17">
    <location>
        <begin position="1053"/>
        <end position="1320"/>
    </location>
</feature>
<feature type="region of interest" description="Disordered" evidence="16">
    <location>
        <begin position="1845"/>
        <end position="1868"/>
    </location>
</feature>
<evidence type="ECO:0000259" key="17">
    <source>
        <dbReference type="PROSITE" id="PS50011"/>
    </source>
</evidence>
<dbReference type="PROSITE" id="PS51285">
    <property type="entry name" value="AGC_KINASE_CTER"/>
    <property type="match status" value="1"/>
</dbReference>
<dbReference type="GO" id="GO:0005856">
    <property type="term" value="C:cytoskeleton"/>
    <property type="evidence" value="ECO:0007669"/>
    <property type="project" value="TreeGrafter"/>
</dbReference>
<dbReference type="GO" id="GO:0031032">
    <property type="term" value="P:actomyosin structure organization"/>
    <property type="evidence" value="ECO:0007669"/>
    <property type="project" value="TreeGrafter"/>
</dbReference>
<comment type="similarity">
    <text evidence="11">Belongs to the protein kinase superfamily. STE Ser/Thr protein kinase family. COT1 subfamily.</text>
</comment>
<dbReference type="FunFam" id="1.10.510.10:FF:000751">
    <property type="entry name" value="Non-specific serine/threonine protein kinase"/>
    <property type="match status" value="1"/>
</dbReference>
<dbReference type="SMART" id="SM00355">
    <property type="entry name" value="ZnF_C2H2"/>
    <property type="match status" value="3"/>
</dbReference>
<dbReference type="PANTHER" id="PTHR22988">
    <property type="entry name" value="MYOTONIC DYSTROPHY S/T KINASE-RELATED"/>
    <property type="match status" value="1"/>
</dbReference>
<evidence type="ECO:0000256" key="2">
    <source>
        <dbReference type="ARBA" id="ARBA00022527"/>
    </source>
</evidence>
<feature type="coiled-coil region" evidence="15">
    <location>
        <begin position="1786"/>
        <end position="1813"/>
    </location>
</feature>
<keyword evidence="15" id="KW-0175">Coiled coil</keyword>
<evidence type="ECO:0000256" key="9">
    <source>
        <dbReference type="ARBA" id="ARBA00022833"/>
    </source>
</evidence>
<comment type="caution">
    <text evidence="20">The sequence shown here is derived from an EMBL/GenBank/DDBJ whole genome shotgun (WGS) entry which is preliminary data.</text>
</comment>
<evidence type="ECO:0000256" key="11">
    <source>
        <dbReference type="ARBA" id="ARBA00038271"/>
    </source>
</evidence>
<evidence type="ECO:0000256" key="16">
    <source>
        <dbReference type="SAM" id="MobiDB-lite"/>
    </source>
</evidence>
<dbReference type="PANTHER" id="PTHR22988:SF71">
    <property type="entry name" value="CITRON RHO-INTERACTING KINASE"/>
    <property type="match status" value="1"/>
</dbReference>
<feature type="region of interest" description="Disordered" evidence="16">
    <location>
        <begin position="230"/>
        <end position="275"/>
    </location>
</feature>
<evidence type="ECO:0000256" key="15">
    <source>
        <dbReference type="SAM" id="Coils"/>
    </source>
</evidence>
<feature type="compositionally biased region" description="Low complexity" evidence="16">
    <location>
        <begin position="1983"/>
        <end position="1994"/>
    </location>
</feature>
<evidence type="ECO:0000256" key="3">
    <source>
        <dbReference type="ARBA" id="ARBA00022553"/>
    </source>
</evidence>
<dbReference type="GO" id="GO:0005737">
    <property type="term" value="C:cytoplasm"/>
    <property type="evidence" value="ECO:0007669"/>
    <property type="project" value="TreeGrafter"/>
</dbReference>
<evidence type="ECO:0000256" key="7">
    <source>
        <dbReference type="ARBA" id="ARBA00022771"/>
    </source>
</evidence>
<evidence type="ECO:0000256" key="6">
    <source>
        <dbReference type="ARBA" id="ARBA00022741"/>
    </source>
</evidence>
<feature type="compositionally biased region" description="Polar residues" evidence="16">
    <location>
        <begin position="806"/>
        <end position="815"/>
    </location>
</feature>
<dbReference type="InterPro" id="IPR000719">
    <property type="entry name" value="Prot_kinase_dom"/>
</dbReference>
<dbReference type="InterPro" id="IPR036236">
    <property type="entry name" value="Znf_C2H2_sf"/>
</dbReference>
<keyword evidence="4" id="KW-0808">Transferase</keyword>
<dbReference type="InterPro" id="IPR013087">
    <property type="entry name" value="Znf_C2H2_type"/>
</dbReference>
<proteinExistence type="inferred from homology"/>
<feature type="compositionally biased region" description="Acidic residues" evidence="16">
    <location>
        <begin position="752"/>
        <end position="761"/>
    </location>
</feature>
<evidence type="ECO:0000256" key="10">
    <source>
        <dbReference type="ARBA" id="ARBA00022840"/>
    </source>
</evidence>
<dbReference type="Pfam" id="PF00069">
    <property type="entry name" value="Pkinase"/>
    <property type="match status" value="1"/>
</dbReference>
<dbReference type="SMART" id="SM00133">
    <property type="entry name" value="S_TK_X"/>
    <property type="match status" value="1"/>
</dbReference>
<reference evidence="20" key="1">
    <citation type="submission" date="2022-07" db="EMBL/GenBank/DDBJ databases">
        <title>Phylogenomic reconstructions and comparative analyses of Kickxellomycotina fungi.</title>
        <authorList>
            <person name="Reynolds N.K."/>
            <person name="Stajich J.E."/>
            <person name="Barry K."/>
            <person name="Grigoriev I.V."/>
            <person name="Crous P."/>
            <person name="Smith M.E."/>
        </authorList>
    </citation>
    <scope>NUCLEOTIDE SEQUENCE</scope>
    <source>
        <strain evidence="20">RSA 476</strain>
    </source>
</reference>
<keyword evidence="8" id="KW-0418">Kinase</keyword>
<feature type="region of interest" description="Disordered" evidence="16">
    <location>
        <begin position="741"/>
        <end position="764"/>
    </location>
</feature>
<dbReference type="EC" id="2.7.11.1" evidence="1"/>
<dbReference type="EMBL" id="JANBUY010000105">
    <property type="protein sequence ID" value="KAJ2863942.1"/>
    <property type="molecule type" value="Genomic_DNA"/>
</dbReference>
<protein>
    <recommendedName>
        <fullName evidence="1">non-specific serine/threonine protein kinase</fullName>
        <ecNumber evidence="1">2.7.11.1</ecNumber>
    </recommendedName>
</protein>
<feature type="region of interest" description="Disordered" evidence="16">
    <location>
        <begin position="296"/>
        <end position="323"/>
    </location>
</feature>
<dbReference type="GO" id="GO:0005524">
    <property type="term" value="F:ATP binding"/>
    <property type="evidence" value="ECO:0007669"/>
    <property type="project" value="UniProtKB-KW"/>
</dbReference>
<dbReference type="PROSITE" id="PS50157">
    <property type="entry name" value="ZINC_FINGER_C2H2_2"/>
    <property type="match status" value="2"/>
</dbReference>
<dbReference type="GO" id="GO:0008270">
    <property type="term" value="F:zinc ion binding"/>
    <property type="evidence" value="ECO:0007669"/>
    <property type="project" value="UniProtKB-KW"/>
</dbReference>
<keyword evidence="7 14" id="KW-0863">Zinc-finger</keyword>
<feature type="region of interest" description="Disordered" evidence="16">
    <location>
        <begin position="122"/>
        <end position="150"/>
    </location>
</feature>
<name>A0A9W8M584_9FUNG</name>
<feature type="region of interest" description="Disordered" evidence="16">
    <location>
        <begin position="792"/>
        <end position="820"/>
    </location>
</feature>
<comment type="catalytic activity">
    <reaction evidence="13">
        <text>L-seryl-[protein] + ATP = O-phospho-L-seryl-[protein] + ADP + H(+)</text>
        <dbReference type="Rhea" id="RHEA:17989"/>
        <dbReference type="Rhea" id="RHEA-COMP:9863"/>
        <dbReference type="Rhea" id="RHEA-COMP:11604"/>
        <dbReference type="ChEBI" id="CHEBI:15378"/>
        <dbReference type="ChEBI" id="CHEBI:29999"/>
        <dbReference type="ChEBI" id="CHEBI:30616"/>
        <dbReference type="ChEBI" id="CHEBI:83421"/>
        <dbReference type="ChEBI" id="CHEBI:456216"/>
        <dbReference type="EC" id="2.7.11.1"/>
    </reaction>
</comment>
<keyword evidence="6" id="KW-0547">Nucleotide-binding</keyword>
<feature type="region of interest" description="Disordered" evidence="16">
    <location>
        <begin position="1579"/>
        <end position="1616"/>
    </location>
</feature>
<keyword evidence="10" id="KW-0067">ATP-binding</keyword>
<dbReference type="InterPro" id="IPR000961">
    <property type="entry name" value="AGC-kinase_C"/>
</dbReference>
<feature type="region of interest" description="Disordered" evidence="16">
    <location>
        <begin position="89"/>
        <end position="110"/>
    </location>
</feature>
<feature type="compositionally biased region" description="Low complexity" evidence="16">
    <location>
        <begin position="1945"/>
        <end position="1956"/>
    </location>
</feature>
<dbReference type="FunFam" id="3.30.160.60:FF:002343">
    <property type="entry name" value="Zinc finger protein 33A"/>
    <property type="match status" value="1"/>
</dbReference>
<gene>
    <name evidence="20" type="ORF">GGH94_003255</name>
</gene>
<evidence type="ECO:0000256" key="14">
    <source>
        <dbReference type="PROSITE-ProRule" id="PRU00042"/>
    </source>
</evidence>
<feature type="compositionally biased region" description="Low complexity" evidence="16">
    <location>
        <begin position="256"/>
        <end position="269"/>
    </location>
</feature>
<dbReference type="Gene3D" id="1.10.510.10">
    <property type="entry name" value="Transferase(Phosphotransferase) domain 1"/>
    <property type="match status" value="1"/>
</dbReference>
<feature type="domain" description="C2H2-type" evidence="18">
    <location>
        <begin position="74"/>
        <end position="96"/>
    </location>
</feature>
<sequence>MSDDGLLSCLWEGCGACHFTEAEALYAHITNDHVGRKSSGNLCLECKWEGCTVKRTKRDHITSHIRVHVPLKPYRCTLCTKSFKRPQDLKKHERTHMEGGGEGDEAARPGFDYPYYHGTPHTPAHTYTSPTDGSVSPPGDSGMYNPNMPYARRKSPYTPLGASPIHGYLPHIGGETNYYPPGPAGGQGKRGIEAIEQFQQTIKKCRTAGATNQGLDCLALAVGLQENKQLDPQLPSAPGTTNHTNAPSPPSPLPLKSPSSLQHPSLLPPIVGHDSSSPLLPPARLLLQPLRPVVDEDSPPPLSAASSWSSDASAGPSSPPPSCLAYSRQFSSTRSTTAFGTNNVLKSSLRGVSLVSDFGRPYARKSSALDAPHSLRHDALFSFLQQNRDINSFDLMDLPASLQTASELQQLNEGVLKLIPDLTDVSGRASLIDQLVQQLDSSNPNSLNDILMLGNLQSGPTTDPLLSMTSSGGLYTNMSAPVAMSSQMLGFDLTASPESMIAASGVSLAATASLPGSLYGPAGQLNMMYPSPSNPLNPTLTDLASVPSDGINGAGRPRMASASPAMPGMHDASVLSTRPIARARGYSAAPPGTQAAPLANGSLYSNLYTPMQLQQAQQQAQFEQQMRMQQQKVFAAQTAATMMGYGMQRVPMPSAQVVDPATHQANMNALMVYRAMGLQCRAPEDDRELSLDEWLDSEKITENEVAGGTASAGIRSIGGAVVPTPSAPPMPTVTLTAVPPTPEPTPMLASAADEEEPELEDAERGDHYSMRHPAVKNSILVQRSFASRSLARPSVASRSLARPSVATASGSNSDSVGDEPVSYLRQRNGLLHAEKQPAASVAKTAAPAAAKTEEVASVDSAEDRQQLLRVAVQLLARINTLYARKMEEQKKQSAIAHDDDEDSGSDDEGDGSESCSEDGEEEATSDIDELERELDAMNLSSAVAAASETDKQQEMIDRLTKLGLSSSSPSCAMPGVKTLEERGSRLSEALFATDVLAYRGAIDTEAILDTVVGLHEELNDRPFLSSPNINEFVERYKVAVEGVKALRIGKYDFEPIRTLARGQFGIVDIVRGKHDKSVYAMKTLNKQALLSQREQAAFLEERDVLVLGRDSAWIPDLHAAFQDRDNLYLVMEFVAGGDLFSMLDRCEGAVIDEDAARFYAAELVLALEDLHAIGYVHRDCKPQNTLLDARGHVKLADFGSCARIGAMGAHEAKASVPVGTCDYIAPETLRAREAGGVTASPACDWWSVGAVLYEMLYGDPPFYSDSVPETYAKIMASDAHLGFDDEAAQVSDDAKDLMRRLLVRRETRLDAAAIKQHPFFASIDWATIRDSDAPFVPHIATPDDTSNFSVGDEDAEIDAAAARASSSRLGHGRAFAGEQLPFIGFTYAPRALATHTAAQPSARKAEVDDANAVILRLRARVEHLEAAQRDWDAERRRLVSECTALEARVAAPAPAQREISMQTEPAAPRVSGIATLSPVRMSSTAPRRSISSAVDEAPPTVVATLVNSDASKPGIEHRRSLAPVSRAERRVSAGVASDALSVVGTKCDRLAARLDGQAADLAAIHTAVLSVCSALAPSDPVDLTSPDGSRRGRRKSEHPRRRGALDAPTPQPSEPVEKHALDLYKAMADDLVLTLRAQLADTEQQRTAAEARAAELLAWIGRESKGRALLEDMIRTAQQACKLAEEKFDAMMRDADLLKTTVASRDEEIATMHATIEARDKELRHLRRASRKALDQLTDLKNAQPPPPPVPVPVTATETVSDPAVPAMKKSIHALELELQEAAAVHVRLQFEIARLEGEVSRLESEKSLYAKDLALKERRLRDAEAKARGIAADASDGIRVRAIDPSGTTSAAEDEGDADKAPRFGSIGSKSHKRFKIQLQNMQKHIEYLETKLALAVSENDALKKPSSNGNGMKFPGFSRSTSNNGNAVPLPPNAHASAKSRRSPNGPRSRPMSSMFPNLHGNLDPSAASTASLALDPNRPGSADSTGSSGSARRPMHTEPLSGDSTNSNASGNGRPRNDSLSASFDRIRSPFKGFRKHFS</sequence>
<feature type="compositionally biased region" description="Basic residues" evidence="16">
    <location>
        <begin position="1591"/>
        <end position="1602"/>
    </location>
</feature>
<feature type="region of interest" description="Disordered" evidence="16">
    <location>
        <begin position="890"/>
        <end position="927"/>
    </location>
</feature>
<feature type="domain" description="AGC-kinase C-terminal" evidence="19">
    <location>
        <begin position="1321"/>
        <end position="1397"/>
    </location>
</feature>
<feature type="region of interest" description="Disordered" evidence="16">
    <location>
        <begin position="1903"/>
        <end position="2042"/>
    </location>
</feature>
<evidence type="ECO:0000256" key="4">
    <source>
        <dbReference type="ARBA" id="ARBA00022679"/>
    </source>
</evidence>
<evidence type="ECO:0000256" key="13">
    <source>
        <dbReference type="ARBA" id="ARBA00048679"/>
    </source>
</evidence>
<accession>A0A9W8M584</accession>
<dbReference type="PROSITE" id="PS50011">
    <property type="entry name" value="PROTEIN_KINASE_DOM"/>
    <property type="match status" value="1"/>
</dbReference>
<evidence type="ECO:0000256" key="1">
    <source>
        <dbReference type="ARBA" id="ARBA00012513"/>
    </source>
</evidence>
<evidence type="ECO:0000256" key="8">
    <source>
        <dbReference type="ARBA" id="ARBA00022777"/>
    </source>
</evidence>
<keyword evidence="5" id="KW-0479">Metal-binding</keyword>
<keyword evidence="9" id="KW-0862">Zinc</keyword>